<dbReference type="AlphaFoldDB" id="X1HBK8"/>
<dbReference type="Gene3D" id="3.90.1700.10">
    <property type="entry name" value="v583 domain like"/>
    <property type="match status" value="1"/>
</dbReference>
<organism evidence="1">
    <name type="scientific">marine sediment metagenome</name>
    <dbReference type="NCBI Taxonomy" id="412755"/>
    <lineage>
        <taxon>unclassified sequences</taxon>
        <taxon>metagenomes</taxon>
        <taxon>ecological metagenomes</taxon>
    </lineage>
</organism>
<dbReference type="Pfam" id="PF06545">
    <property type="entry name" value="AllG"/>
    <property type="match status" value="1"/>
</dbReference>
<evidence type="ECO:0000313" key="1">
    <source>
        <dbReference type="EMBL" id="GAH51239.1"/>
    </source>
</evidence>
<dbReference type="InterPro" id="IPR009499">
    <property type="entry name" value="AllG-like"/>
</dbReference>
<comment type="caution">
    <text evidence="1">The sequence shown here is derived from an EMBL/GenBank/DDBJ whole genome shotgun (WGS) entry which is preliminary data.</text>
</comment>
<protein>
    <submittedName>
        <fullName evidence="1">Uncharacterized protein</fullName>
    </submittedName>
</protein>
<feature type="non-terminal residue" evidence="1">
    <location>
        <position position="56"/>
    </location>
</feature>
<gene>
    <name evidence="1" type="ORF">S03H2_35848</name>
</gene>
<sequence>MMMTLGYITGHNLIFLGIAMAAGKAIADAAHGIEYSTVVTAMARNGTEFGIRLSGL</sequence>
<dbReference type="EMBL" id="BARU01021954">
    <property type="protein sequence ID" value="GAH51239.1"/>
    <property type="molecule type" value="Genomic_DNA"/>
</dbReference>
<name>X1HBK8_9ZZZZ</name>
<reference evidence="1" key="1">
    <citation type="journal article" date="2014" name="Front. Microbiol.">
        <title>High frequency of phylogenetically diverse reductive dehalogenase-homologous genes in deep subseafloor sedimentary metagenomes.</title>
        <authorList>
            <person name="Kawai M."/>
            <person name="Futagami T."/>
            <person name="Toyoda A."/>
            <person name="Takaki Y."/>
            <person name="Nishi S."/>
            <person name="Hori S."/>
            <person name="Arai W."/>
            <person name="Tsubouchi T."/>
            <person name="Morono Y."/>
            <person name="Uchiyama I."/>
            <person name="Ito T."/>
            <person name="Fujiyama A."/>
            <person name="Inagaki F."/>
            <person name="Takami H."/>
        </authorList>
    </citation>
    <scope>NUCLEOTIDE SEQUENCE</scope>
    <source>
        <strain evidence="1">Expedition CK06-06</strain>
    </source>
</reference>
<proteinExistence type="predicted"/>
<accession>X1HBK8</accession>